<dbReference type="PATRIC" id="fig|879567.3.peg.92"/>
<feature type="transmembrane region" description="Helical" evidence="6">
    <location>
        <begin position="331"/>
        <end position="349"/>
    </location>
</feature>
<accession>M1WPW7</accession>
<dbReference type="RefSeq" id="WP_015413382.1">
    <property type="nucleotide sequence ID" value="NC_020409.1"/>
</dbReference>
<dbReference type="PANTHER" id="PTHR30250">
    <property type="entry name" value="PST FAMILY PREDICTED COLANIC ACID TRANSPORTER"/>
    <property type="match status" value="1"/>
</dbReference>
<feature type="transmembrane region" description="Helical" evidence="6">
    <location>
        <begin position="152"/>
        <end position="171"/>
    </location>
</feature>
<sequence length="424" mass="48250">MVNHYIKKYKKELSYFIANAPMAILASSLPGLVNYAVIIILTSFYEIESVGEYRLIMSYYGLIGLFSFLESSKIVIRSYVSEEKEAVASIFYLRLYGMLCVTSILFLIWISQDSGNNFISKEMLMAALFGCIIYPTELYLSYLQATCKFQRLAFLTLAKYSFSVVLFLISMHYYQSVFYSMTVQLATMGLFNIGYFLKYYSKFILSAGITAANPLVLVKHKTSKESLILSLANWLPSSLEHVDKLIIGHFFGLESLGMYTLAFSTGRFIYNGLKPAFYIYYKSYVKALPNNKLIQLATVAFTFLGIILSIGFKYLYTHNYLSSSFVKVEPVVYIMFISYGIALADTIYSQSYGLNKVTKSWHLLVSNALISIFCLILFGIAPIVPAEWAFIICASHYPIRHLGTISILSWLRHSQFTIIEKKLV</sequence>
<gene>
    <name evidence="7" type="ordered locus">BN4_10087</name>
</gene>
<evidence type="ECO:0000256" key="3">
    <source>
        <dbReference type="ARBA" id="ARBA00022692"/>
    </source>
</evidence>
<dbReference type="KEGG" id="dpi:BN4_10087"/>
<proteinExistence type="predicted"/>
<evidence type="ECO:0000256" key="2">
    <source>
        <dbReference type="ARBA" id="ARBA00022475"/>
    </source>
</evidence>
<evidence type="ECO:0000256" key="4">
    <source>
        <dbReference type="ARBA" id="ARBA00022989"/>
    </source>
</evidence>
<evidence type="ECO:0000256" key="1">
    <source>
        <dbReference type="ARBA" id="ARBA00004651"/>
    </source>
</evidence>
<keyword evidence="5 6" id="KW-0472">Membrane</keyword>
<dbReference type="EMBL" id="FO203427">
    <property type="protein sequence ID" value="CCH47327.1"/>
    <property type="molecule type" value="Genomic_DNA"/>
</dbReference>
<feature type="transmembrane region" description="Helical" evidence="6">
    <location>
        <begin position="91"/>
        <end position="111"/>
    </location>
</feature>
<feature type="transmembrane region" description="Helical" evidence="6">
    <location>
        <begin position="361"/>
        <end position="383"/>
    </location>
</feature>
<keyword evidence="2" id="KW-1003">Cell membrane</keyword>
<evidence type="ECO:0000256" key="6">
    <source>
        <dbReference type="SAM" id="Phobius"/>
    </source>
</evidence>
<dbReference type="PANTHER" id="PTHR30250:SF11">
    <property type="entry name" value="O-ANTIGEN TRANSPORTER-RELATED"/>
    <property type="match status" value="1"/>
</dbReference>
<dbReference type="AlphaFoldDB" id="M1WPW7"/>
<reference evidence="7 8" key="1">
    <citation type="journal article" date="2013" name="PLoS ONE">
        <title>The first genomic and proteomic characterization of a deep-sea sulfate reducer: insights into the piezophilic lifestyle of Desulfovibrio piezophilus.</title>
        <authorList>
            <person name="Pradel N."/>
            <person name="Ji B."/>
            <person name="Gimenez G."/>
            <person name="Talla E."/>
            <person name="Lenoble P."/>
            <person name="Garel M."/>
            <person name="Tamburini C."/>
            <person name="Fourquet P."/>
            <person name="Lebrun R."/>
            <person name="Bertin P."/>
            <person name="Denis Y."/>
            <person name="Pophillat M."/>
            <person name="Barbe V."/>
            <person name="Ollivier B."/>
            <person name="Dolla A."/>
        </authorList>
    </citation>
    <scope>NUCLEOTIDE SEQUENCE [LARGE SCALE GENOMIC DNA]</scope>
    <source>
        <strain evidence="8">DSM 10523 / SB164P1</strain>
    </source>
</reference>
<organism evidence="7 8">
    <name type="scientific">Pseudodesulfovibrio piezophilus (strain DSM 21447 / JCM 15486 / C1TLV30)</name>
    <name type="common">Desulfovibrio piezophilus</name>
    <dbReference type="NCBI Taxonomy" id="1322246"/>
    <lineage>
        <taxon>Bacteria</taxon>
        <taxon>Pseudomonadati</taxon>
        <taxon>Thermodesulfobacteriota</taxon>
        <taxon>Desulfovibrionia</taxon>
        <taxon>Desulfovibrionales</taxon>
        <taxon>Desulfovibrionaceae</taxon>
    </lineage>
</organism>
<evidence type="ECO:0000313" key="7">
    <source>
        <dbReference type="EMBL" id="CCH47327.1"/>
    </source>
</evidence>
<feature type="transmembrane region" description="Helical" evidence="6">
    <location>
        <begin position="21"/>
        <end position="45"/>
    </location>
</feature>
<reference evidence="8" key="2">
    <citation type="journal article" date="2013" name="Stand. Genomic Sci.">
        <title>Complete genome sequence of Desulfocapsa sulfexigens, a marine deltaproteobacterium specialized in disproportionating inorganic sulfur compounds.</title>
        <authorList>
            <person name="Finster K.W."/>
            <person name="Kjeldsen K.U."/>
            <person name="Kube M."/>
            <person name="Reinhardt R."/>
            <person name="Mussmann M."/>
            <person name="Amann R."/>
            <person name="Schreiber L."/>
        </authorList>
    </citation>
    <scope>NUCLEOTIDE SEQUENCE [LARGE SCALE GENOMIC DNA]</scope>
    <source>
        <strain evidence="8">DSM 10523 / SB164P1</strain>
    </source>
</reference>
<feature type="transmembrane region" description="Helical" evidence="6">
    <location>
        <begin position="123"/>
        <end position="140"/>
    </location>
</feature>
<feature type="transmembrane region" description="Helical" evidence="6">
    <location>
        <begin position="389"/>
        <end position="411"/>
    </location>
</feature>
<dbReference type="OrthoDB" id="9770347at2"/>
<dbReference type="STRING" id="1322246.BN4_10087"/>
<comment type="subcellular location">
    <subcellularLocation>
        <location evidence="1">Cell membrane</location>
        <topology evidence="1">Multi-pass membrane protein</topology>
    </subcellularLocation>
</comment>
<feature type="transmembrane region" description="Helical" evidence="6">
    <location>
        <begin position="57"/>
        <end position="79"/>
    </location>
</feature>
<keyword evidence="4 6" id="KW-1133">Transmembrane helix</keyword>
<dbReference type="HOGENOM" id="CLU_646773_0_0_7"/>
<dbReference type="GO" id="GO:0005886">
    <property type="term" value="C:plasma membrane"/>
    <property type="evidence" value="ECO:0007669"/>
    <property type="project" value="UniProtKB-SubCell"/>
</dbReference>
<evidence type="ECO:0000256" key="5">
    <source>
        <dbReference type="ARBA" id="ARBA00023136"/>
    </source>
</evidence>
<name>M1WPW7_PSEP2</name>
<feature type="transmembrane region" description="Helical" evidence="6">
    <location>
        <begin position="177"/>
        <end position="197"/>
    </location>
</feature>
<dbReference type="BioCyc" id="DPIE1322246:BN4_RS00465-MONOMER"/>
<keyword evidence="8" id="KW-1185">Reference proteome</keyword>
<evidence type="ECO:0000313" key="8">
    <source>
        <dbReference type="Proteomes" id="UP000011724"/>
    </source>
</evidence>
<keyword evidence="3 6" id="KW-0812">Transmembrane</keyword>
<evidence type="ECO:0008006" key="9">
    <source>
        <dbReference type="Google" id="ProtNLM"/>
    </source>
</evidence>
<dbReference type="Proteomes" id="UP000011724">
    <property type="component" value="Chromosome"/>
</dbReference>
<dbReference type="InterPro" id="IPR050833">
    <property type="entry name" value="Poly_Biosynth_Transport"/>
</dbReference>
<feature type="transmembrane region" description="Helical" evidence="6">
    <location>
        <begin position="293"/>
        <end position="316"/>
    </location>
</feature>
<protein>
    <recommendedName>
        <fullName evidence="9">Polysaccharide biosynthesis protein</fullName>
    </recommendedName>
</protein>